<organism evidence="3">
    <name type="scientific">Micromonospora sp. CCTCC AA 2012012</name>
    <dbReference type="NCBI Taxonomy" id="3111921"/>
    <lineage>
        <taxon>Bacteria</taxon>
        <taxon>Bacillati</taxon>
        <taxon>Actinomycetota</taxon>
        <taxon>Actinomycetes</taxon>
        <taxon>Micromonosporales</taxon>
        <taxon>Micromonosporaceae</taxon>
        <taxon>Micromonospora</taxon>
    </lineage>
</organism>
<reference evidence="3" key="2">
    <citation type="submission" date="2024-06" db="EMBL/GenBank/DDBJ databases">
        <title>Micromonospora mangrovi CCTCC AA 2012012 genome sequences.</title>
        <authorList>
            <person name="Gao J."/>
        </authorList>
    </citation>
    <scope>NUCLEOTIDE SEQUENCE</scope>
    <source>
        <strain evidence="3">CCTCC AA 2012012</strain>
    </source>
</reference>
<name>A0AAU8HIT0_9ACTN</name>
<dbReference type="PANTHER" id="PTHR30543:SF21">
    <property type="entry name" value="NAD(P)H-DEPENDENT FMN REDUCTASE LOT6"/>
    <property type="match status" value="1"/>
</dbReference>
<evidence type="ECO:0000259" key="1">
    <source>
        <dbReference type="Pfam" id="PF03358"/>
    </source>
</evidence>
<sequence>MTSSTPHHSRSSEAAPLEAGRLEQPLRLAVIAASVRKERLSRVLAEWACGKADGIADVDLVDLAECALPDEEHLEPGGGGPRSAIADRIERADGYVIVTPEYNHSYPASVKRAIDWHYREWMFKAATVLSYGAQGGLLATEHLRGVFSELHVVTTRRAVGLRGPWNDIDDDGFTPPPGAGEALDEALRELAWWATTLHTARRDHPFPS</sequence>
<protein>
    <submittedName>
        <fullName evidence="3">NAD(P)H-dependent oxidoreductase</fullName>
        <ecNumber evidence="3">1.-.-.-</ecNumber>
    </submittedName>
</protein>
<feature type="domain" description="NADPH-dependent FMN reductase-like" evidence="1">
    <location>
        <begin position="27"/>
        <end position="159"/>
    </location>
</feature>
<evidence type="ECO:0000313" key="2">
    <source>
        <dbReference type="EMBL" id="XBP95419.1"/>
    </source>
</evidence>
<dbReference type="InterPro" id="IPR005025">
    <property type="entry name" value="FMN_Rdtase-like_dom"/>
</dbReference>
<dbReference type="AlphaFoldDB" id="A0AAU8HIT0"/>
<evidence type="ECO:0000313" key="3">
    <source>
        <dbReference type="EMBL" id="XCH76122.1"/>
    </source>
</evidence>
<dbReference type="PANTHER" id="PTHR30543">
    <property type="entry name" value="CHROMATE REDUCTASE"/>
    <property type="match status" value="1"/>
</dbReference>
<dbReference type="GO" id="GO:0010181">
    <property type="term" value="F:FMN binding"/>
    <property type="evidence" value="ECO:0007669"/>
    <property type="project" value="TreeGrafter"/>
</dbReference>
<dbReference type="Gene3D" id="3.40.50.360">
    <property type="match status" value="1"/>
</dbReference>
<dbReference type="SUPFAM" id="SSF52218">
    <property type="entry name" value="Flavoproteins"/>
    <property type="match status" value="1"/>
</dbReference>
<dbReference type="RefSeq" id="WP_350936215.1">
    <property type="nucleotide sequence ID" value="NZ_CP157762.1"/>
</dbReference>
<dbReference type="EMBL" id="CP159342">
    <property type="protein sequence ID" value="XCH76122.1"/>
    <property type="molecule type" value="Genomic_DNA"/>
</dbReference>
<proteinExistence type="predicted"/>
<dbReference type="EC" id="1.-.-.-" evidence="3"/>
<dbReference type="GO" id="GO:0005829">
    <property type="term" value="C:cytosol"/>
    <property type="evidence" value="ECO:0007669"/>
    <property type="project" value="TreeGrafter"/>
</dbReference>
<keyword evidence="3" id="KW-0560">Oxidoreductase</keyword>
<dbReference type="GO" id="GO:0016491">
    <property type="term" value="F:oxidoreductase activity"/>
    <property type="evidence" value="ECO:0007669"/>
    <property type="project" value="UniProtKB-KW"/>
</dbReference>
<dbReference type="EMBL" id="CP157762">
    <property type="protein sequence ID" value="XBP95419.1"/>
    <property type="molecule type" value="Genomic_DNA"/>
</dbReference>
<reference evidence="2" key="1">
    <citation type="submission" date="2024-01" db="EMBL/GenBank/DDBJ databases">
        <title>The genome sequence of Micromonospora mangrovi CCTCC AA 2012012.</title>
        <authorList>
            <person name="Gao J."/>
        </authorList>
    </citation>
    <scope>NUCLEOTIDE SEQUENCE</scope>
    <source>
        <strain evidence="2">CCTCC AA 2012012</strain>
    </source>
</reference>
<accession>A0AAU8HIT0</accession>
<dbReference type="Pfam" id="PF03358">
    <property type="entry name" value="FMN_red"/>
    <property type="match status" value="1"/>
</dbReference>
<dbReference type="InterPro" id="IPR029039">
    <property type="entry name" value="Flavoprotein-like_sf"/>
</dbReference>
<dbReference type="InterPro" id="IPR050712">
    <property type="entry name" value="NAD(P)H-dep_reductase"/>
</dbReference>
<gene>
    <name evidence="3" type="ORF">ABUL08_08560</name>
    <name evidence="2" type="ORF">VK199_08515</name>
</gene>